<dbReference type="Proteomes" id="UP000321814">
    <property type="component" value="Unassembled WGS sequence"/>
</dbReference>
<dbReference type="Pfam" id="PF18559">
    <property type="entry name" value="Exop_C"/>
    <property type="match status" value="1"/>
</dbReference>
<dbReference type="Gene3D" id="3.40.50.1700">
    <property type="entry name" value="Glycoside hydrolase family 3 C-terminal domain"/>
    <property type="match status" value="1"/>
</dbReference>
<dbReference type="InterPro" id="IPR051915">
    <property type="entry name" value="Cellulose_Degrad_GH3"/>
</dbReference>
<gene>
    <name evidence="6" type="ORF">FU839_12040</name>
</gene>
<evidence type="ECO:0000259" key="4">
    <source>
        <dbReference type="Pfam" id="PF01915"/>
    </source>
</evidence>
<dbReference type="InterPro" id="IPR036881">
    <property type="entry name" value="Glyco_hydro_3_C_sf"/>
</dbReference>
<proteinExistence type="predicted"/>
<dbReference type="InterPro" id="IPR002772">
    <property type="entry name" value="Glyco_hydro_3_C"/>
</dbReference>
<sequence length="848" mass="89900">MFRYTRLALLCSAALITTLSGCGPQNTTTEKAAEVKAVAPDSLSLWPELKSPLINNDTEQRVQQLLSAMTIEQKVAQLIQPDIRWMTVEDMRQYGFGSYLNGGGAYPNDNKNSTAADWVALAQAYYDAGVDATKDGSSIPPIWGTDAVHGHNNVIGATIFPHNIGLGAANNAELVEAIGKATATEVAATGINWIFAPTVAVARDDRWGRSYESYSEDPAIVKELGAALVKGIQGNPGSDFMQSGRLIATAKHYLGDGGTENGKDQGNTLSNEADLVRLHAQGYITSLNAGVQTVMASFNSWHGDKMHGNHYLLTTVLKERLGFDGLVVGDWNGHGQLPGCTNTSCAAAINAGVDILMAPEDGKALYTNTLAQAKAGEISAARLDDAVSRILRVKIRAGLFEKGNPAQSELAGKAELIGHADHQAIAAQAVRESLVLLKNNNQLLPLAPKQKVLVTGDGADNIGKQSGGWTLTWQGTGNVNADFPNGRSIYSGIQQQVEAAQGTVELSADGSYQQKPDVAIVVIGENPYAEFDGDIKTLDYQAGKNTDLELLKKLKADGIPVVTVFLTGRPLWVNPELNQSDAFVAAWLPGSAGQAVAEVLFKTAAGEVHYDFKGKLPFSWPKTADQTPLNQGESNYEPLFALGYGLTYQDNTTIANDLSEQINSAQSVSNDSLSLFERRPASGYSLILQDETAVVTVTGNKAKSADQSLNLAAVNWQKQEDALLLDWAANSKAKLVLQAAAPLDASGYGQLVVDMKWNAAPTAAVTLAQSCGSGCGGTLNLAELIGSKAAGQWHKVVIDLGCFAAKGAALNHLQQPFVLHSEAAYQLSISNIRLTPATATADLSCPAT</sequence>
<accession>A0A5C8LXG2</accession>
<evidence type="ECO:0000256" key="1">
    <source>
        <dbReference type="ARBA" id="ARBA00022801"/>
    </source>
</evidence>
<evidence type="ECO:0000259" key="5">
    <source>
        <dbReference type="Pfam" id="PF18559"/>
    </source>
</evidence>
<dbReference type="InterPro" id="IPR017853">
    <property type="entry name" value="GH"/>
</dbReference>
<evidence type="ECO:0000256" key="2">
    <source>
        <dbReference type="SAM" id="SignalP"/>
    </source>
</evidence>
<dbReference type="GO" id="GO:0009251">
    <property type="term" value="P:glucan catabolic process"/>
    <property type="evidence" value="ECO:0007669"/>
    <property type="project" value="TreeGrafter"/>
</dbReference>
<feature type="domain" description="Glycoside hydrolase family 3 N-terminal" evidence="3">
    <location>
        <begin position="70"/>
        <end position="393"/>
    </location>
</feature>
<dbReference type="InterPro" id="IPR036962">
    <property type="entry name" value="Glyco_hydro_3_N_sf"/>
</dbReference>
<dbReference type="EMBL" id="VRLR01000007">
    <property type="protein sequence ID" value="TXK80258.1"/>
    <property type="molecule type" value="Genomic_DNA"/>
</dbReference>
<dbReference type="PROSITE" id="PS51257">
    <property type="entry name" value="PROKAR_LIPOPROTEIN"/>
    <property type="match status" value="1"/>
</dbReference>
<comment type="caution">
    <text evidence="6">The sequence shown here is derived from an EMBL/GenBank/DDBJ whole genome shotgun (WGS) entry which is preliminary data.</text>
</comment>
<evidence type="ECO:0000313" key="7">
    <source>
        <dbReference type="Proteomes" id="UP000321814"/>
    </source>
</evidence>
<name>A0A5C8LXG2_9GAMM</name>
<dbReference type="PANTHER" id="PTHR30620">
    <property type="entry name" value="PERIPLASMIC BETA-GLUCOSIDASE-RELATED"/>
    <property type="match status" value="1"/>
</dbReference>
<dbReference type="GO" id="GO:0008422">
    <property type="term" value="F:beta-glucosidase activity"/>
    <property type="evidence" value="ECO:0007669"/>
    <property type="project" value="TreeGrafter"/>
</dbReference>
<keyword evidence="1 6" id="KW-0378">Hydrolase</keyword>
<feature type="domain" description="ExoP galactose-binding-like" evidence="5">
    <location>
        <begin position="684"/>
        <end position="834"/>
    </location>
</feature>
<dbReference type="AlphaFoldDB" id="A0A5C8LXG2"/>
<dbReference type="InterPro" id="IPR001764">
    <property type="entry name" value="Glyco_hydro_3_N"/>
</dbReference>
<keyword evidence="7" id="KW-1185">Reference proteome</keyword>
<dbReference type="RefSeq" id="WP_147904555.1">
    <property type="nucleotide sequence ID" value="NZ_BAAAGC010000009.1"/>
</dbReference>
<dbReference type="Pfam" id="PF01915">
    <property type="entry name" value="Glyco_hydro_3_C"/>
    <property type="match status" value="1"/>
</dbReference>
<keyword evidence="2" id="KW-0732">Signal</keyword>
<dbReference type="PRINTS" id="PR00133">
    <property type="entry name" value="GLHYDRLASE3"/>
</dbReference>
<dbReference type="PANTHER" id="PTHR30620:SF77">
    <property type="entry name" value="LYSOSOMAL BETA GLUCOSIDASE-LIKE"/>
    <property type="match status" value="1"/>
</dbReference>
<evidence type="ECO:0000313" key="6">
    <source>
        <dbReference type="EMBL" id="TXK80258.1"/>
    </source>
</evidence>
<protein>
    <submittedName>
        <fullName evidence="6">Glycoside hydrolase family 3 protein</fullName>
    </submittedName>
</protein>
<reference evidence="6 7" key="1">
    <citation type="submission" date="2019-08" db="EMBL/GenBank/DDBJ databases">
        <title>Draft genome analysis of Rheinheimera tangshanensis isolated from the roots of fresh rice plants (Oryza sativa).</title>
        <authorList>
            <person name="Yu Q."/>
            <person name="Qi Y."/>
            <person name="Zhang H."/>
            <person name="Pu J."/>
        </authorList>
    </citation>
    <scope>NUCLEOTIDE SEQUENCE [LARGE SCALE GENOMIC DNA]</scope>
    <source>
        <strain evidence="6 7">JA3-B52</strain>
    </source>
</reference>
<evidence type="ECO:0000259" key="3">
    <source>
        <dbReference type="Pfam" id="PF00933"/>
    </source>
</evidence>
<dbReference type="SUPFAM" id="SSF52279">
    <property type="entry name" value="Beta-D-glucan exohydrolase, C-terminal domain"/>
    <property type="match status" value="1"/>
</dbReference>
<dbReference type="Pfam" id="PF00933">
    <property type="entry name" value="Glyco_hydro_3"/>
    <property type="match status" value="1"/>
</dbReference>
<dbReference type="Gene3D" id="3.20.20.300">
    <property type="entry name" value="Glycoside hydrolase, family 3, N-terminal domain"/>
    <property type="match status" value="1"/>
</dbReference>
<dbReference type="Gene3D" id="2.60.120.430">
    <property type="entry name" value="Galactose-binding lectin"/>
    <property type="match status" value="1"/>
</dbReference>
<dbReference type="InterPro" id="IPR041443">
    <property type="entry name" value="Exop_C"/>
</dbReference>
<feature type="chain" id="PRO_5022748979" evidence="2">
    <location>
        <begin position="23"/>
        <end position="848"/>
    </location>
</feature>
<feature type="domain" description="Glycoside hydrolase family 3 C-terminal" evidence="4">
    <location>
        <begin position="434"/>
        <end position="648"/>
    </location>
</feature>
<dbReference type="OrthoDB" id="9781691at2"/>
<dbReference type="SUPFAM" id="SSF51445">
    <property type="entry name" value="(Trans)glycosidases"/>
    <property type="match status" value="1"/>
</dbReference>
<organism evidence="6 7">
    <name type="scientific">Rheinheimera tangshanensis</name>
    <dbReference type="NCBI Taxonomy" id="400153"/>
    <lineage>
        <taxon>Bacteria</taxon>
        <taxon>Pseudomonadati</taxon>
        <taxon>Pseudomonadota</taxon>
        <taxon>Gammaproteobacteria</taxon>
        <taxon>Chromatiales</taxon>
        <taxon>Chromatiaceae</taxon>
        <taxon>Rheinheimera</taxon>
    </lineage>
</organism>
<feature type="signal peptide" evidence="2">
    <location>
        <begin position="1"/>
        <end position="22"/>
    </location>
</feature>